<feature type="region of interest" description="Disordered" evidence="8">
    <location>
        <begin position="1028"/>
        <end position="1049"/>
    </location>
</feature>
<dbReference type="Gene3D" id="3.30.1370.110">
    <property type="match status" value="1"/>
</dbReference>
<dbReference type="InterPro" id="IPR002625">
    <property type="entry name" value="Smr_dom"/>
</dbReference>
<evidence type="ECO:0000256" key="5">
    <source>
        <dbReference type="ARBA" id="ARBA00022741"/>
    </source>
</evidence>
<dbReference type="EMBL" id="CAJGYO010000005">
    <property type="protein sequence ID" value="CAD6233559.1"/>
    <property type="molecule type" value="Genomic_DNA"/>
</dbReference>
<dbReference type="SUPFAM" id="SSF160443">
    <property type="entry name" value="SMR domain-like"/>
    <property type="match status" value="1"/>
</dbReference>
<feature type="region of interest" description="Disordered" evidence="8">
    <location>
        <begin position="203"/>
        <end position="228"/>
    </location>
</feature>
<dbReference type="Gene3D" id="3.40.50.300">
    <property type="entry name" value="P-loop containing nucleotide triphosphate hydrolases"/>
    <property type="match status" value="2"/>
</dbReference>
<dbReference type="Proteomes" id="UP000604825">
    <property type="component" value="Unassembled WGS sequence"/>
</dbReference>
<feature type="compositionally biased region" description="Low complexity" evidence="8">
    <location>
        <begin position="75"/>
        <end position="102"/>
    </location>
</feature>
<dbReference type="NCBIfam" id="TIGR03594">
    <property type="entry name" value="GTPase_EngA"/>
    <property type="match status" value="1"/>
</dbReference>
<comment type="similarity">
    <text evidence="1">Belongs to the TRAFAC class TrmE-Era-EngA-EngB-Septin-like GTPase superfamily. EngA (Der) GTPase family.</text>
</comment>
<feature type="region of interest" description="Disordered" evidence="8">
    <location>
        <begin position="718"/>
        <end position="786"/>
    </location>
</feature>
<evidence type="ECO:0000256" key="3">
    <source>
        <dbReference type="ARBA" id="ARBA00022517"/>
    </source>
</evidence>
<keyword evidence="4" id="KW-0677">Repeat</keyword>
<feature type="region of interest" description="Disordered" evidence="8">
    <location>
        <begin position="75"/>
        <end position="104"/>
    </location>
</feature>
<dbReference type="Pfam" id="PF01926">
    <property type="entry name" value="MMR_HSR1"/>
    <property type="match status" value="2"/>
</dbReference>
<dbReference type="PANTHER" id="PTHR43834:SF6">
    <property type="entry name" value="GTPASE DER"/>
    <property type="match status" value="1"/>
</dbReference>
<dbReference type="InterPro" id="IPR056254">
    <property type="entry name" value="At5g58720/SDE5-like_UBA-like"/>
</dbReference>
<dbReference type="InterPro" id="IPR013899">
    <property type="entry name" value="DUF1771"/>
</dbReference>
<dbReference type="SMART" id="SM00463">
    <property type="entry name" value="SMR"/>
    <property type="match status" value="1"/>
</dbReference>
<feature type="domain" description="Smr" evidence="9">
    <location>
        <begin position="496"/>
        <end position="569"/>
    </location>
</feature>
<dbReference type="PROSITE" id="PS50828">
    <property type="entry name" value="SMR"/>
    <property type="match status" value="1"/>
</dbReference>
<evidence type="ECO:0000259" key="9">
    <source>
        <dbReference type="PROSITE" id="PS50828"/>
    </source>
</evidence>
<dbReference type="Pfam" id="PF08590">
    <property type="entry name" value="DUF1771"/>
    <property type="match status" value="1"/>
</dbReference>
<dbReference type="SUPFAM" id="SSF52540">
    <property type="entry name" value="P-loop containing nucleoside triphosphate hydrolases"/>
    <property type="match status" value="2"/>
</dbReference>
<reference evidence="10" key="1">
    <citation type="submission" date="2020-10" db="EMBL/GenBank/DDBJ databases">
        <authorList>
            <person name="Han B."/>
            <person name="Lu T."/>
            <person name="Zhao Q."/>
            <person name="Huang X."/>
            <person name="Zhao Y."/>
        </authorList>
    </citation>
    <scope>NUCLEOTIDE SEQUENCE</scope>
</reference>
<feature type="region of interest" description="Disordered" evidence="8">
    <location>
        <begin position="1"/>
        <end position="42"/>
    </location>
</feature>
<keyword evidence="11" id="KW-1185">Reference proteome</keyword>
<dbReference type="InterPro" id="IPR036063">
    <property type="entry name" value="Smr_dom_sf"/>
</dbReference>
<dbReference type="GO" id="GO:0042254">
    <property type="term" value="P:ribosome biogenesis"/>
    <property type="evidence" value="ECO:0007669"/>
    <property type="project" value="UniProtKB-KW"/>
</dbReference>
<proteinExistence type="inferred from homology"/>
<dbReference type="PRINTS" id="PR00326">
    <property type="entry name" value="GTP1OBG"/>
</dbReference>
<evidence type="ECO:0000256" key="2">
    <source>
        <dbReference type="ARBA" id="ARBA00020953"/>
    </source>
</evidence>
<feature type="region of interest" description="Disordered" evidence="8">
    <location>
        <begin position="47"/>
        <end position="66"/>
    </location>
</feature>
<keyword evidence="3" id="KW-0690">Ribosome biogenesis</keyword>
<evidence type="ECO:0000256" key="4">
    <source>
        <dbReference type="ARBA" id="ARBA00022737"/>
    </source>
</evidence>
<accession>A0A811P3U0</accession>
<dbReference type="Pfam" id="PF12776">
    <property type="entry name" value="Myb_DNA-bind_3"/>
    <property type="match status" value="1"/>
</dbReference>
<dbReference type="InterPro" id="IPR016484">
    <property type="entry name" value="GTPase_Der"/>
</dbReference>
<dbReference type="CDD" id="cd01895">
    <property type="entry name" value="EngA2"/>
    <property type="match status" value="1"/>
</dbReference>
<sequence>MKPSQSKKKGKKKKSSPPSAAPAPAPGEGTADSEACSPLPGTQTLAAATAAAAVSETESSSSGEASTCASSACFTASSSGTASSSSFSAFSSSASTASSSAAGEERWDLTWLLDAFASATIDQIDSAYREAGGDPFVAAGILGSTQDTQPPQPPQPAPQPPPPPDLSPRSGSGGRKAGRRPKRVAVAATGMVADVIGKEYTRPATTPVSVPNAWKGRDGERDGGSGGRKYSVEEAEQFLCSMLGDNSELGMGVVRDVLGQYGYDVEKALDALLDISGVSSVENMETNHQNAGRNDTRHLYMFPGNGLSVDNLTAGNRRSLRQLTDEISNTRFQSELGHEFLWGEPQISYAEAVKESPHSPTLPSRSTVAKAGPQQVLDSLFKIPEIRTYEPSSMDWKKVVKKLQTFNYAAASNNQERPKNGDGYREFRGVAVRHYDKMKEYYQKAALAYSKGDKSYASYLAEEGKHYRELGRLEDEKASRNIFEARNKHITNTITIDLHGQHVQQAMNLLKLNMMVCICMPSVLLRVITGCGSEGTGKGKIKRSVIELAEKEHIEWREENSGTVALRLGSSILHYVDISHMTVISLFFMSQDRACWDDRTTSLLLDLIIQQKDLCHWSGAHGPTSLGWTNIVHAFNEVTNLEYNKKVCQNKYNKLKCCYLNWRDGQTHTRLGRDPLTEEVTADPEWYGASPGESSQPARNKFKRPQCCEQLITILGHTPSDRGQLVSTGGHRPDKSPSNGSPRTRPSLSDEPVVPPSSHQPSKRAHREYSVNSPRSKKSSQTPSVEECLEDLGQFLREARSQKARRNADAQELAQVQDILIQDGSIMSSMRSTDESSYSDTSSDGPSTVTVAKAAFILLKGIMSQQRPEVHNKRSFQLTEEDVLRASQAVLPIAKGVPSGGDNPVVVPGAGIGAFDALQQLPQVLKGVPDRPVVVLVKLREIKCKIDRRSSAKDPSNSIISTKEVVRVIEGACKGMDTADARLGALRSSASCLQSPGRLPPRGPNMNCRALPPLPRLGFSASFGYSTATEESTPAARPKGKAKARKNPMKQSRFDFTKVDAALLPTVILVGRPNVGKSALFNRFIRRREALVYNTPGDHVTRDIREGVAKLGDLRFRVLDSAGLETAATSGSILARTADMTGNVLARSQFAIFLIDVRDGLQPLDLEVGQWLRKHASGIHTLVAMNKSESLDEHGLLTAAAGEAHKLGFGDPVAISAETGLGMAELYEILRPLFEEYMFQLPNNDLNQDDPTSEVETEAHEGDESKLPLQLAIVGRPNVGKSTLLNTLLQEQRVLVGPEAGLTRDSIRAQFQFDNRTVYLVDTAGWMERSGKEKGPASLSVVQSRKNLMRAHIVALVLDAEKIAKSKSSMNHPEVVIARQAIEEGRGLVVIVNKMDLLRDNQTLFNKVMDAVPSEIQTVIPQVTGIPVVFVSALEGRGRIAMMRQVIDTYEKWCLRLSTSRLNRWLRKVMSRHSWKDSATQPKVKYFTQVKARPPTFVAFMSGKTQLSDTDIRFLTKSLKEDFDIGGIPIRIVQRSIPRKASAKSNTRNTGPRIVRMKTDKRTTVSDPALS</sequence>
<organism evidence="10 11">
    <name type="scientific">Miscanthus lutarioriparius</name>
    <dbReference type="NCBI Taxonomy" id="422564"/>
    <lineage>
        <taxon>Eukaryota</taxon>
        <taxon>Viridiplantae</taxon>
        <taxon>Streptophyta</taxon>
        <taxon>Embryophyta</taxon>
        <taxon>Tracheophyta</taxon>
        <taxon>Spermatophyta</taxon>
        <taxon>Magnoliopsida</taxon>
        <taxon>Liliopsida</taxon>
        <taxon>Poales</taxon>
        <taxon>Poaceae</taxon>
        <taxon>PACMAD clade</taxon>
        <taxon>Panicoideae</taxon>
        <taxon>Andropogonodae</taxon>
        <taxon>Andropogoneae</taxon>
        <taxon>Saccharinae</taxon>
        <taxon>Miscanthus</taxon>
    </lineage>
</organism>
<dbReference type="InterPro" id="IPR006073">
    <property type="entry name" value="GTP-bd"/>
</dbReference>
<evidence type="ECO:0000256" key="8">
    <source>
        <dbReference type="SAM" id="MobiDB-lite"/>
    </source>
</evidence>
<dbReference type="NCBIfam" id="TIGR00231">
    <property type="entry name" value="small_GTP"/>
    <property type="match status" value="2"/>
</dbReference>
<dbReference type="HAMAP" id="MF_00195">
    <property type="entry name" value="GTPase_Der"/>
    <property type="match status" value="1"/>
</dbReference>
<dbReference type="CDD" id="cd01894">
    <property type="entry name" value="EngA1"/>
    <property type="match status" value="1"/>
</dbReference>
<evidence type="ECO:0000256" key="7">
    <source>
        <dbReference type="ARBA" id="ARBA00032345"/>
    </source>
</evidence>
<dbReference type="InterPro" id="IPR024752">
    <property type="entry name" value="Myb/SANT-like_dom"/>
</dbReference>
<keyword evidence="6" id="KW-0342">GTP-binding</keyword>
<dbReference type="Pfam" id="PF14714">
    <property type="entry name" value="KH_dom-like"/>
    <property type="match status" value="1"/>
</dbReference>
<evidence type="ECO:0000313" key="11">
    <source>
        <dbReference type="Proteomes" id="UP000604825"/>
    </source>
</evidence>
<feature type="region of interest" description="Disordered" evidence="8">
    <location>
        <begin position="137"/>
        <end position="184"/>
    </location>
</feature>
<feature type="region of interest" description="Disordered" evidence="8">
    <location>
        <begin position="673"/>
        <end position="702"/>
    </location>
</feature>
<keyword evidence="5" id="KW-0547">Nucleotide-binding</keyword>
<feature type="compositionally biased region" description="Polar residues" evidence="8">
    <location>
        <begin position="770"/>
        <end position="784"/>
    </location>
</feature>
<dbReference type="Gene3D" id="3.30.300.20">
    <property type="match status" value="1"/>
</dbReference>
<evidence type="ECO:0000256" key="6">
    <source>
        <dbReference type="ARBA" id="ARBA00023134"/>
    </source>
</evidence>
<feature type="compositionally biased region" description="Acidic residues" evidence="8">
    <location>
        <begin position="1247"/>
        <end position="1256"/>
    </location>
</feature>
<name>A0A811P3U0_9POAL</name>
<protein>
    <recommendedName>
        <fullName evidence="2">GTPase Der</fullName>
    </recommendedName>
    <alternativeName>
        <fullName evidence="7">GTP-binding protein EngA</fullName>
    </alternativeName>
</protein>
<evidence type="ECO:0000313" key="10">
    <source>
        <dbReference type="EMBL" id="CAD6233559.1"/>
    </source>
</evidence>
<feature type="region of interest" description="Disordered" evidence="8">
    <location>
        <begin position="1245"/>
        <end position="1264"/>
    </location>
</feature>
<dbReference type="InterPro" id="IPR032859">
    <property type="entry name" value="KH_dom-like"/>
</dbReference>
<dbReference type="InterPro" id="IPR027417">
    <property type="entry name" value="P-loop_NTPase"/>
</dbReference>
<dbReference type="Pfam" id="PF24767">
    <property type="entry name" value="UBA_At5g58720"/>
    <property type="match status" value="1"/>
</dbReference>
<dbReference type="GO" id="GO:0005525">
    <property type="term" value="F:GTP binding"/>
    <property type="evidence" value="ECO:0007669"/>
    <property type="project" value="UniProtKB-KW"/>
</dbReference>
<feature type="compositionally biased region" description="Pro residues" evidence="8">
    <location>
        <begin position="150"/>
        <end position="166"/>
    </location>
</feature>
<dbReference type="SMART" id="SM01162">
    <property type="entry name" value="DUF1771"/>
    <property type="match status" value="1"/>
</dbReference>
<dbReference type="OrthoDB" id="3231855at2759"/>
<feature type="compositionally biased region" description="Basic residues" evidence="8">
    <location>
        <begin position="1038"/>
        <end position="1048"/>
    </location>
</feature>
<dbReference type="InterPro" id="IPR005225">
    <property type="entry name" value="Small_GTP-bd"/>
</dbReference>
<evidence type="ECO:0000256" key="1">
    <source>
        <dbReference type="ARBA" id="ARBA00008279"/>
    </source>
</evidence>
<dbReference type="PANTHER" id="PTHR43834">
    <property type="entry name" value="GTPASE DER"/>
    <property type="match status" value="1"/>
</dbReference>
<feature type="compositionally biased region" description="Basic residues" evidence="8">
    <location>
        <begin position="1"/>
        <end position="15"/>
    </location>
</feature>
<dbReference type="InterPro" id="IPR015946">
    <property type="entry name" value="KH_dom-like_a/b"/>
</dbReference>
<comment type="caution">
    <text evidence="10">The sequence shown here is derived from an EMBL/GenBank/DDBJ whole genome shotgun (WGS) entry which is preliminary data.</text>
</comment>
<gene>
    <name evidence="10" type="ORF">NCGR_LOCUS22892</name>
</gene>
<feature type="compositionally biased region" description="Polar residues" evidence="8">
    <location>
        <begin position="736"/>
        <end position="747"/>
    </location>
</feature>